<dbReference type="InterPro" id="IPR001789">
    <property type="entry name" value="Sig_transdc_resp-reg_receiver"/>
</dbReference>
<dbReference type="SUPFAM" id="SSF52540">
    <property type="entry name" value="P-loop containing nucleoside triphosphate hydrolases"/>
    <property type="match status" value="1"/>
</dbReference>
<evidence type="ECO:0000313" key="9">
    <source>
        <dbReference type="EMBL" id="MBU9137623.1"/>
    </source>
</evidence>
<dbReference type="GO" id="GO:0005524">
    <property type="term" value="F:ATP binding"/>
    <property type="evidence" value="ECO:0007669"/>
    <property type="project" value="UniProtKB-KW"/>
</dbReference>
<dbReference type="GO" id="GO:0000160">
    <property type="term" value="P:phosphorelay signal transduction system"/>
    <property type="evidence" value="ECO:0007669"/>
    <property type="project" value="InterPro"/>
</dbReference>
<dbReference type="GeneID" id="75111568"/>
<gene>
    <name evidence="8" type="ORF">BvMPK_1389</name>
    <name evidence="9" type="ORF">KTG10_02460</name>
</gene>
<dbReference type="FunFam" id="3.40.50.300:FF:000006">
    <property type="entry name" value="DNA-binding transcriptional regulator NtrC"/>
    <property type="match status" value="1"/>
</dbReference>
<dbReference type="Proteomes" id="UP000061587">
    <property type="component" value="Chromosome"/>
</dbReference>
<dbReference type="InterPro" id="IPR009057">
    <property type="entry name" value="Homeodomain-like_sf"/>
</dbReference>
<feature type="domain" description="Sigma-54 factor interaction" evidence="6">
    <location>
        <begin position="129"/>
        <end position="358"/>
    </location>
</feature>
<protein>
    <submittedName>
        <fullName evidence="8">Response regulator of zinc sigma-54-dependent two-component system</fullName>
    </submittedName>
    <submittedName>
        <fullName evidence="9">Sigma-54 dependent transcriptional regulator</fullName>
    </submittedName>
</protein>
<dbReference type="Gene3D" id="1.10.10.60">
    <property type="entry name" value="Homeodomain-like"/>
    <property type="match status" value="1"/>
</dbReference>
<accession>A0A0P0LEN5</accession>
<dbReference type="Pfam" id="PF00158">
    <property type="entry name" value="Sigma54_activat"/>
    <property type="match status" value="1"/>
</dbReference>
<dbReference type="RefSeq" id="WP_005682875.1">
    <property type="nucleotide sequence ID" value="NZ_JAHPYS010000003.1"/>
</dbReference>
<dbReference type="SMART" id="SM00382">
    <property type="entry name" value="AAA"/>
    <property type="match status" value="1"/>
</dbReference>
<evidence type="ECO:0000259" key="7">
    <source>
        <dbReference type="PROSITE" id="PS50110"/>
    </source>
</evidence>
<dbReference type="PANTHER" id="PTHR32071">
    <property type="entry name" value="TRANSCRIPTIONAL REGULATORY PROTEIN"/>
    <property type="match status" value="1"/>
</dbReference>
<reference evidence="8 10" key="2">
    <citation type="journal article" date="2016" name="Genome Biol. Evol.">
        <title>Extensive mobilome-driven genome diversification in mouse gut-associated Bacteroides vulgatus mpk.</title>
        <authorList>
            <person name="Lange A."/>
            <person name="Beier S."/>
            <person name="Steimle A."/>
            <person name="Autenrieth I.B."/>
            <person name="Huson D.H."/>
            <person name="Frick J.S."/>
        </authorList>
    </citation>
    <scope>NUCLEOTIDE SEQUENCE [LARGE SCALE GENOMIC DNA]</scope>
    <source>
        <strain evidence="8">Mpk</strain>
        <strain evidence="10">mpk</strain>
    </source>
</reference>
<dbReference type="CDD" id="cd00156">
    <property type="entry name" value="REC"/>
    <property type="match status" value="1"/>
</dbReference>
<evidence type="ECO:0000256" key="2">
    <source>
        <dbReference type="ARBA" id="ARBA00022840"/>
    </source>
</evidence>
<dbReference type="SMART" id="SM00448">
    <property type="entry name" value="REC"/>
    <property type="match status" value="1"/>
</dbReference>
<dbReference type="PATRIC" id="fig|821.40.peg.1649"/>
<feature type="modified residue" description="4-aspartylphosphate" evidence="5">
    <location>
        <position position="53"/>
    </location>
</feature>
<keyword evidence="2" id="KW-0067">ATP-binding</keyword>
<dbReference type="InterPro" id="IPR002197">
    <property type="entry name" value="HTH_Fis"/>
</dbReference>
<keyword evidence="1" id="KW-0547">Nucleotide-binding</keyword>
<dbReference type="EMBL" id="JAHPYS010000003">
    <property type="protein sequence ID" value="MBU9137623.1"/>
    <property type="molecule type" value="Genomic_DNA"/>
</dbReference>
<evidence type="ECO:0000313" key="8">
    <source>
        <dbReference type="EMBL" id="ALK83996.1"/>
    </source>
</evidence>
<dbReference type="PROSITE" id="PS50045">
    <property type="entry name" value="SIGMA54_INTERACT_4"/>
    <property type="match status" value="1"/>
</dbReference>
<evidence type="ECO:0000256" key="5">
    <source>
        <dbReference type="PROSITE-ProRule" id="PRU00169"/>
    </source>
</evidence>
<dbReference type="InterPro" id="IPR003593">
    <property type="entry name" value="AAA+_ATPase"/>
</dbReference>
<reference evidence="9" key="3">
    <citation type="submission" date="2021-06" db="EMBL/GenBank/DDBJ databases">
        <title>Collection of gut derived symbiotic bacterial strains cultured from healthy donors.</title>
        <authorList>
            <person name="Lin H."/>
            <person name="Littmann E."/>
            <person name="Pamer E.G."/>
        </authorList>
    </citation>
    <scope>NUCLEOTIDE SEQUENCE</scope>
    <source>
        <strain evidence="9">MSK.6.33</strain>
    </source>
</reference>
<organism evidence="8 10">
    <name type="scientific">Phocaeicola vulgatus</name>
    <name type="common">Bacteroides vulgatus</name>
    <dbReference type="NCBI Taxonomy" id="821"/>
    <lineage>
        <taxon>Bacteria</taxon>
        <taxon>Pseudomonadati</taxon>
        <taxon>Bacteroidota</taxon>
        <taxon>Bacteroidia</taxon>
        <taxon>Bacteroidales</taxon>
        <taxon>Bacteroidaceae</taxon>
        <taxon>Phocaeicola</taxon>
    </lineage>
</organism>
<proteinExistence type="predicted"/>
<dbReference type="InterPro" id="IPR027417">
    <property type="entry name" value="P-loop_NTPase"/>
</dbReference>
<dbReference type="InterPro" id="IPR058031">
    <property type="entry name" value="AAA_lid_NorR"/>
</dbReference>
<dbReference type="Gene3D" id="3.40.50.300">
    <property type="entry name" value="P-loop containing nucleotide triphosphate hydrolases"/>
    <property type="match status" value="1"/>
</dbReference>
<evidence type="ECO:0000256" key="3">
    <source>
        <dbReference type="ARBA" id="ARBA00023015"/>
    </source>
</evidence>
<dbReference type="SUPFAM" id="SSF52172">
    <property type="entry name" value="CheY-like"/>
    <property type="match status" value="1"/>
</dbReference>
<dbReference type="Proteomes" id="UP000736888">
    <property type="component" value="Unassembled WGS sequence"/>
</dbReference>
<dbReference type="GO" id="GO:0006355">
    <property type="term" value="P:regulation of DNA-templated transcription"/>
    <property type="evidence" value="ECO:0007669"/>
    <property type="project" value="InterPro"/>
</dbReference>
<dbReference type="AlphaFoldDB" id="A0A0P0LEN5"/>
<evidence type="ECO:0000256" key="1">
    <source>
        <dbReference type="ARBA" id="ARBA00022741"/>
    </source>
</evidence>
<keyword evidence="3" id="KW-0805">Transcription regulation</keyword>
<dbReference type="Pfam" id="PF25601">
    <property type="entry name" value="AAA_lid_14"/>
    <property type="match status" value="1"/>
</dbReference>
<reference evidence="10" key="1">
    <citation type="submission" date="2015-10" db="EMBL/GenBank/DDBJ databases">
        <title>Extensive mobilome-driven genome diversification in gut-associated Bacteroides vulgatus mpk.</title>
        <authorList>
            <person name="Beier S."/>
            <person name="Lange A."/>
            <person name="Huson D.H."/>
            <person name="Frick J.-S."/>
            <person name="Autenrieth I.B."/>
        </authorList>
    </citation>
    <scope>NUCLEOTIDE SEQUENCE [LARGE SCALE GENOMIC DNA]</scope>
    <source>
        <strain evidence="10">mpk</strain>
    </source>
</reference>
<dbReference type="PANTHER" id="PTHR32071:SF14">
    <property type="entry name" value="TRANSCRIPTIONAL REGULATORY PROTEIN RTCR"/>
    <property type="match status" value="1"/>
</dbReference>
<keyword evidence="5" id="KW-0597">Phosphoprotein</keyword>
<dbReference type="InterPro" id="IPR011006">
    <property type="entry name" value="CheY-like_superfamily"/>
</dbReference>
<dbReference type="GO" id="GO:0043565">
    <property type="term" value="F:sequence-specific DNA binding"/>
    <property type="evidence" value="ECO:0007669"/>
    <property type="project" value="InterPro"/>
</dbReference>
<dbReference type="PRINTS" id="PR01590">
    <property type="entry name" value="HTHFIS"/>
</dbReference>
<keyword evidence="4" id="KW-0804">Transcription</keyword>
<sequence>MRVIVVEDNILFCDYICNFLQNADYQTVKAYRLAQARQVIARSVREDDIVLADLRLPDGESTALLEWMREQGYTHPFIMMTNYEEIHTAVHAMKLGAEDYILKPLLEDKLLPALKKIRMADEAFAKVIYERKSAAFRELDRYIRLVAPTDMTVLILGNTGTGKEHLAGKIHKRSLRANKPYITVDCGSLSRELAASAFFGHVKGAFTGATDEKPGYFQEARGGTLFLDEVENLPVEIQQMLLRAMEERRYRPVGGRQDKRMDVRVIAATNEDLQDAVAEKRFRKDLLYRLQDFTITVPTLQDCLEDILPLADFFRIQSAGQLGKEIPDFDEAAKKILLGYGWPGNVRELKQVVHAAVLICGGKLITPQCLRLQQAGKTVLNLAKEEKINNCLLKDEQRNAEQIRMAVTISKGNLTQAAALLGISRPTLYKKMGMYGITKEQV</sequence>
<dbReference type="PROSITE" id="PS50110">
    <property type="entry name" value="RESPONSE_REGULATORY"/>
    <property type="match status" value="1"/>
</dbReference>
<evidence type="ECO:0000259" key="6">
    <source>
        <dbReference type="PROSITE" id="PS50045"/>
    </source>
</evidence>
<feature type="domain" description="Response regulatory" evidence="7">
    <location>
        <begin position="2"/>
        <end position="118"/>
    </location>
</feature>
<dbReference type="EMBL" id="CP013020">
    <property type="protein sequence ID" value="ALK83996.1"/>
    <property type="molecule type" value="Genomic_DNA"/>
</dbReference>
<name>A0A0P0LEN5_PHOVU</name>
<dbReference type="Gene3D" id="3.40.50.2300">
    <property type="match status" value="1"/>
</dbReference>
<evidence type="ECO:0000256" key="4">
    <source>
        <dbReference type="ARBA" id="ARBA00023163"/>
    </source>
</evidence>
<dbReference type="SUPFAM" id="SSF46689">
    <property type="entry name" value="Homeodomain-like"/>
    <property type="match status" value="1"/>
</dbReference>
<evidence type="ECO:0000313" key="10">
    <source>
        <dbReference type="Proteomes" id="UP000061587"/>
    </source>
</evidence>
<dbReference type="CDD" id="cd00009">
    <property type="entry name" value="AAA"/>
    <property type="match status" value="1"/>
</dbReference>
<dbReference type="Pfam" id="PF00072">
    <property type="entry name" value="Response_reg"/>
    <property type="match status" value="1"/>
</dbReference>
<dbReference type="Pfam" id="PF02954">
    <property type="entry name" value="HTH_8"/>
    <property type="match status" value="1"/>
</dbReference>
<dbReference type="InterPro" id="IPR002078">
    <property type="entry name" value="Sigma_54_int"/>
</dbReference>
<dbReference type="Gene3D" id="1.10.8.60">
    <property type="match status" value="1"/>
</dbReference>